<keyword evidence="12" id="KW-1185">Reference proteome</keyword>
<keyword evidence="6" id="KW-0206">Cytoskeleton</keyword>
<reference evidence="11" key="2">
    <citation type="submission" date="2025-09" db="UniProtKB">
        <authorList>
            <consortium name="Ensembl"/>
        </authorList>
    </citation>
    <scope>IDENTIFICATION</scope>
</reference>
<keyword evidence="5 9" id="KW-0175">Coiled coil</keyword>
<dbReference type="GeneTree" id="ENSGT00650000093320"/>
<feature type="compositionally biased region" description="Acidic residues" evidence="10">
    <location>
        <begin position="979"/>
        <end position="988"/>
    </location>
</feature>
<dbReference type="GO" id="GO:0007274">
    <property type="term" value="P:neuromuscular synaptic transmission"/>
    <property type="evidence" value="ECO:0007669"/>
    <property type="project" value="TreeGrafter"/>
</dbReference>
<evidence type="ECO:0000256" key="8">
    <source>
        <dbReference type="ARBA" id="ARBA00034106"/>
    </source>
</evidence>
<evidence type="ECO:0000256" key="7">
    <source>
        <dbReference type="ARBA" id="ARBA00023273"/>
    </source>
</evidence>
<evidence type="ECO:0000256" key="9">
    <source>
        <dbReference type="SAM" id="Coils"/>
    </source>
</evidence>
<reference evidence="11" key="1">
    <citation type="submission" date="2025-08" db="UniProtKB">
        <authorList>
            <consortium name="Ensembl"/>
        </authorList>
    </citation>
    <scope>IDENTIFICATION</scope>
</reference>
<feature type="region of interest" description="Disordered" evidence="10">
    <location>
        <begin position="559"/>
        <end position="581"/>
    </location>
</feature>
<evidence type="ECO:0000256" key="2">
    <source>
        <dbReference type="ARBA" id="ARBA00022490"/>
    </source>
</evidence>
<evidence type="ECO:0000313" key="12">
    <source>
        <dbReference type="Proteomes" id="UP000233060"/>
    </source>
</evidence>
<sequence length="988" mass="113532">MYGSARSVGKVEPSNQSPGRSPRLPRSPRLGHRRTNSTGGSSGSSVGGGSGKTLSMENIQSLNAAYATSGPMYLSDHENVGSETPKSTMTLGRSGGRLPYGVRMTAMGSSPNIASSGVASDTIAFGEHHLPPVSMASTVPHSLRQARDNTIMDLQTQLKEVLRENDLLRKDVEVKESKLSSSMNSIKTFWSPELKKERALRKDEASKITIWKEQYRVVQEENQHMQMTIQALQDELRIQRDLNQLFQQDSSSRTGEPCVAELTEENFQRLHAEHERQAKELFLLRKTLEEMELRIETQKQTLNARDESIKKLLEMLQSKGLSAKATEEDHERTRRLAEAEMHVHHLESLLEQKEKENSMLREEMHRRFENAPDSAKTKALQTVIEMKDSKISSMERGLRDLEEEIQMLKSNGALSTEEREEEMKQMEVYRSHSKFMKNKIGQVKQELSRKDTELLALQTKLETLTNQFSDSKQHIEVLKESLTAKEQRAAILQTEVDALRLRLEEKETMLNKKTKQIQDMAEEKGTQAGEIHDLKDMLDVKERKVNVLQKKIENLQEQLRDKEKQMSSLKERVKSLQADTTNTDTALTTLEEALAEKERTIERLKEQRDRDEREKQEEIDNYKKDLKDLKEKVSLLQGDLSEKEASLLDLKEHASSLASSGLKKDSRLKTLEIALEQKKEECLKMESQLKKAHEAALEARASPEMSDRIQHLEREITRYKDESSKAQAEVDRLLEILKEVENEKNDKDKKIAELERQVKDQNKKVANLKHKEQVEKKKSAQMLEEARRREDNLNDSSQQLQDSLRKKDDRIEELEEALRESVQITAEREMVLAQEESARTSAEKQVEELLMAMEKVKQELESMKAKLSSTQQSLAEKETHLTNLRAERRKHLEEVLEMKQEALLAAISEKDANIALLELSSSKKKTQEEVAALKREKDRLVQQLKQQTQNRMKLMADNYEDDHFKSSHSNQTNHKPSPDQDEEEGIWA</sequence>
<feature type="region of interest" description="Disordered" evidence="10">
    <location>
        <begin position="1"/>
        <end position="54"/>
    </location>
</feature>
<evidence type="ECO:0000256" key="6">
    <source>
        <dbReference type="ARBA" id="ARBA00023212"/>
    </source>
</evidence>
<evidence type="ECO:0000256" key="5">
    <source>
        <dbReference type="ARBA" id="ARBA00023054"/>
    </source>
</evidence>
<dbReference type="Proteomes" id="UP000233060">
    <property type="component" value="Unassembled WGS sequence"/>
</dbReference>
<keyword evidence="2" id="KW-0963">Cytoplasm</keyword>
<evidence type="ECO:0000256" key="1">
    <source>
        <dbReference type="ARBA" id="ARBA00004245"/>
    </source>
</evidence>
<feature type="region of interest" description="Disordered" evidence="10">
    <location>
        <begin position="943"/>
        <end position="988"/>
    </location>
</feature>
<feature type="compositionally biased region" description="Gly residues" evidence="10">
    <location>
        <begin position="40"/>
        <end position="51"/>
    </location>
</feature>
<evidence type="ECO:0000256" key="3">
    <source>
        <dbReference type="ARBA" id="ARBA00022553"/>
    </source>
</evidence>
<feature type="region of interest" description="Disordered" evidence="10">
    <location>
        <begin position="787"/>
        <end position="808"/>
    </location>
</feature>
<dbReference type="PANTHER" id="PTHR18861:SF1">
    <property type="entry name" value="ELKS_RAB6-INTERACTING_CAST FAMILY MEMBER 1"/>
    <property type="match status" value="1"/>
</dbReference>
<protein>
    <submittedName>
        <fullName evidence="11">ELKS/RAB6-interacting/CAST family member 1</fullName>
    </submittedName>
</protein>
<keyword evidence="4" id="KW-0770">Synapse</keyword>
<feature type="coiled-coil region" evidence="9">
    <location>
        <begin position="336"/>
        <end position="418"/>
    </location>
</feature>
<accession>A0A2K5NTU6</accession>
<dbReference type="GO" id="GO:0098882">
    <property type="term" value="F:structural constituent of presynaptic active zone"/>
    <property type="evidence" value="ECO:0007669"/>
    <property type="project" value="TreeGrafter"/>
</dbReference>
<comment type="subcellular location">
    <subcellularLocation>
        <location evidence="1">Cytoplasm</location>
        <location evidence="1">Cytoskeleton</location>
    </subcellularLocation>
    <subcellularLocation>
        <location evidence="8">Presynapse</location>
    </subcellularLocation>
</comment>
<organism evidence="11 12">
    <name type="scientific">Cercocebus atys</name>
    <name type="common">Sooty mangabey</name>
    <name type="synonym">Cercocebus torquatus atys</name>
    <dbReference type="NCBI Taxonomy" id="9531"/>
    <lineage>
        <taxon>Eukaryota</taxon>
        <taxon>Metazoa</taxon>
        <taxon>Chordata</taxon>
        <taxon>Craniata</taxon>
        <taxon>Vertebrata</taxon>
        <taxon>Euteleostomi</taxon>
        <taxon>Mammalia</taxon>
        <taxon>Eutheria</taxon>
        <taxon>Euarchontoglires</taxon>
        <taxon>Primates</taxon>
        <taxon>Haplorrhini</taxon>
        <taxon>Catarrhini</taxon>
        <taxon>Cercopithecidae</taxon>
        <taxon>Cercopithecinae</taxon>
        <taxon>Cercocebus</taxon>
    </lineage>
</organism>
<proteinExistence type="predicted"/>
<keyword evidence="3" id="KW-0597">Phosphoprotein</keyword>
<feature type="coiled-coil region" evidence="9">
    <location>
        <begin position="151"/>
        <end position="178"/>
    </location>
</feature>
<dbReference type="InterPro" id="IPR019323">
    <property type="entry name" value="ELKS/CAST"/>
</dbReference>
<dbReference type="SUPFAM" id="SSF90257">
    <property type="entry name" value="Myosin rod fragments"/>
    <property type="match status" value="1"/>
</dbReference>
<keyword evidence="7" id="KW-0966">Cell projection</keyword>
<evidence type="ECO:0000256" key="4">
    <source>
        <dbReference type="ARBA" id="ARBA00023018"/>
    </source>
</evidence>
<dbReference type="OMA" id="XDSKISS"/>
<dbReference type="Bgee" id="ENSCATG00000043022">
    <property type="expression patterns" value="Expressed in cerebellum and 12 other cell types or tissues"/>
</dbReference>
<feature type="coiled-coil region" evidence="9">
    <location>
        <begin position="215"/>
        <end position="280"/>
    </location>
</feature>
<name>A0A2K5NTU6_CERAT</name>
<dbReference type="SUPFAM" id="SSF57997">
    <property type="entry name" value="Tropomyosin"/>
    <property type="match status" value="1"/>
</dbReference>
<dbReference type="Pfam" id="PF10174">
    <property type="entry name" value="Cast"/>
    <property type="match status" value="1"/>
</dbReference>
<evidence type="ECO:0000256" key="10">
    <source>
        <dbReference type="SAM" id="MobiDB-lite"/>
    </source>
</evidence>
<evidence type="ECO:0000313" key="11">
    <source>
        <dbReference type="Ensembl" id="ENSCATP00000040954.1"/>
    </source>
</evidence>
<dbReference type="GO" id="GO:0048788">
    <property type="term" value="C:cytoskeleton of presynaptic active zone"/>
    <property type="evidence" value="ECO:0007669"/>
    <property type="project" value="TreeGrafter"/>
</dbReference>
<dbReference type="Gene3D" id="1.10.287.1490">
    <property type="match status" value="1"/>
</dbReference>
<dbReference type="AlphaFoldDB" id="A0A2K5NTU6"/>
<dbReference type="GO" id="GO:0048167">
    <property type="term" value="P:regulation of synaptic plasticity"/>
    <property type="evidence" value="ECO:0007669"/>
    <property type="project" value="TreeGrafter"/>
</dbReference>
<dbReference type="PANTHER" id="PTHR18861">
    <property type="entry name" value="ELKS/RAB6-INTERACTING/CAST PROTEIN"/>
    <property type="match status" value="1"/>
</dbReference>
<dbReference type="Ensembl" id="ENSCATT00000065316.1">
    <property type="protein sequence ID" value="ENSCATP00000040954.1"/>
    <property type="gene ID" value="ENSCATG00000043022.1"/>
</dbReference>
<gene>
    <name evidence="11" type="primary">ERC1</name>
</gene>
<feature type="compositionally biased region" description="Basic and acidic residues" evidence="10">
    <location>
        <begin position="559"/>
        <end position="574"/>
    </location>
</feature>
<feature type="compositionally biased region" description="Low complexity" evidence="10">
    <location>
        <begin position="17"/>
        <end position="28"/>
    </location>
</feature>